<protein>
    <recommendedName>
        <fullName evidence="10">Polymerase nucleotidyl transferase domain-containing protein</fullName>
    </recommendedName>
</protein>
<keyword evidence="12" id="KW-1185">Reference proteome</keyword>
<keyword evidence="5" id="KW-0479">Metal-binding</keyword>
<evidence type="ECO:0000256" key="9">
    <source>
        <dbReference type="ARBA" id="ARBA00038276"/>
    </source>
</evidence>
<evidence type="ECO:0000256" key="8">
    <source>
        <dbReference type="ARBA" id="ARBA00022842"/>
    </source>
</evidence>
<dbReference type="PANTHER" id="PTHR33571">
    <property type="entry name" value="SSL8005 PROTEIN"/>
    <property type="match status" value="1"/>
</dbReference>
<dbReference type="Pfam" id="PF01909">
    <property type="entry name" value="NTP_transf_2"/>
    <property type="match status" value="1"/>
</dbReference>
<dbReference type="GO" id="GO:0005524">
    <property type="term" value="F:ATP binding"/>
    <property type="evidence" value="ECO:0007669"/>
    <property type="project" value="UniProtKB-KW"/>
</dbReference>
<dbReference type="InterPro" id="IPR043519">
    <property type="entry name" value="NT_sf"/>
</dbReference>
<keyword evidence="8" id="KW-0460">Magnesium</keyword>
<dbReference type="AlphaFoldDB" id="A0A1G5WSY4"/>
<proteinExistence type="inferred from homology"/>
<evidence type="ECO:0000256" key="7">
    <source>
        <dbReference type="ARBA" id="ARBA00022840"/>
    </source>
</evidence>
<evidence type="ECO:0000256" key="3">
    <source>
        <dbReference type="ARBA" id="ARBA00022679"/>
    </source>
</evidence>
<dbReference type="GO" id="GO:0016779">
    <property type="term" value="F:nucleotidyltransferase activity"/>
    <property type="evidence" value="ECO:0007669"/>
    <property type="project" value="UniProtKB-KW"/>
</dbReference>
<dbReference type="Proteomes" id="UP000198756">
    <property type="component" value="Unassembled WGS sequence"/>
</dbReference>
<evidence type="ECO:0000313" key="12">
    <source>
        <dbReference type="Proteomes" id="UP000198756"/>
    </source>
</evidence>
<keyword evidence="3" id="KW-0808">Transferase</keyword>
<feature type="domain" description="Polymerase nucleotidyl transferase" evidence="10">
    <location>
        <begin position="15"/>
        <end position="91"/>
    </location>
</feature>
<evidence type="ECO:0000256" key="1">
    <source>
        <dbReference type="ARBA" id="ARBA00001946"/>
    </source>
</evidence>
<comment type="similarity">
    <text evidence="9">Belongs to the MntA antitoxin family.</text>
</comment>
<keyword evidence="2" id="KW-1277">Toxin-antitoxin system</keyword>
<evidence type="ECO:0000256" key="2">
    <source>
        <dbReference type="ARBA" id="ARBA00022649"/>
    </source>
</evidence>
<dbReference type="PANTHER" id="PTHR33571:SF19">
    <property type="entry name" value="PROTEIN ADENYLYLTRANSFERASE MJ0128-RELATED"/>
    <property type="match status" value="1"/>
</dbReference>
<organism evidence="11 12">
    <name type="scientific">Algoriphagus alkaliphilus</name>
    <dbReference type="NCBI Taxonomy" id="279824"/>
    <lineage>
        <taxon>Bacteria</taxon>
        <taxon>Pseudomonadati</taxon>
        <taxon>Bacteroidota</taxon>
        <taxon>Cytophagia</taxon>
        <taxon>Cytophagales</taxon>
        <taxon>Cyclobacteriaceae</taxon>
        <taxon>Algoriphagus</taxon>
    </lineage>
</organism>
<name>A0A1G5WSY4_9BACT</name>
<dbReference type="STRING" id="279824.SAMN03080617_01321"/>
<dbReference type="EMBL" id="FMXE01000007">
    <property type="protein sequence ID" value="SDA61231.1"/>
    <property type="molecule type" value="Genomic_DNA"/>
</dbReference>
<dbReference type="CDD" id="cd05403">
    <property type="entry name" value="NT_KNTase_like"/>
    <property type="match status" value="1"/>
</dbReference>
<dbReference type="InterPro" id="IPR002934">
    <property type="entry name" value="Polymerase_NTP_transf_dom"/>
</dbReference>
<evidence type="ECO:0000259" key="10">
    <source>
        <dbReference type="Pfam" id="PF01909"/>
    </source>
</evidence>
<dbReference type="GO" id="GO:0046872">
    <property type="term" value="F:metal ion binding"/>
    <property type="evidence" value="ECO:0007669"/>
    <property type="project" value="UniProtKB-KW"/>
</dbReference>
<keyword evidence="6" id="KW-0547">Nucleotide-binding</keyword>
<sequence>MKSSKDIKTKLEDRKKELFEKSPIKTLAIFGSFARNEQKLTSDLDLMVEFHSRVGSEFIELADELEEILGIKVDLVSKKGIKERYFERIKEDLIYV</sequence>
<evidence type="ECO:0000256" key="5">
    <source>
        <dbReference type="ARBA" id="ARBA00022723"/>
    </source>
</evidence>
<evidence type="ECO:0000256" key="4">
    <source>
        <dbReference type="ARBA" id="ARBA00022695"/>
    </source>
</evidence>
<keyword evidence="4" id="KW-0548">Nucleotidyltransferase</keyword>
<dbReference type="OrthoDB" id="9809668at2"/>
<dbReference type="InterPro" id="IPR052038">
    <property type="entry name" value="Type-VII_TA_antitoxin"/>
</dbReference>
<keyword evidence="7" id="KW-0067">ATP-binding</keyword>
<accession>A0A1G5WSY4</accession>
<gene>
    <name evidence="11" type="ORF">SAMN03080617_01321</name>
</gene>
<reference evidence="12" key="1">
    <citation type="submission" date="2016-10" db="EMBL/GenBank/DDBJ databases">
        <authorList>
            <person name="Varghese N."/>
            <person name="Submissions S."/>
        </authorList>
    </citation>
    <scope>NUCLEOTIDE SEQUENCE [LARGE SCALE GENOMIC DNA]</scope>
    <source>
        <strain evidence="12">DSM 22703</strain>
    </source>
</reference>
<dbReference type="RefSeq" id="WP_092729150.1">
    <property type="nucleotide sequence ID" value="NZ_FMXE01000007.1"/>
</dbReference>
<dbReference type="SUPFAM" id="SSF81301">
    <property type="entry name" value="Nucleotidyltransferase"/>
    <property type="match status" value="1"/>
</dbReference>
<dbReference type="Gene3D" id="3.30.460.10">
    <property type="entry name" value="Beta Polymerase, domain 2"/>
    <property type="match status" value="1"/>
</dbReference>
<evidence type="ECO:0000256" key="6">
    <source>
        <dbReference type="ARBA" id="ARBA00022741"/>
    </source>
</evidence>
<evidence type="ECO:0000313" key="11">
    <source>
        <dbReference type="EMBL" id="SDA61231.1"/>
    </source>
</evidence>
<comment type="cofactor">
    <cofactor evidence="1">
        <name>Mg(2+)</name>
        <dbReference type="ChEBI" id="CHEBI:18420"/>
    </cofactor>
</comment>